<accession>A0A1H6FHW7</accession>
<dbReference type="InterPro" id="IPR010998">
    <property type="entry name" value="Integrase_recombinase_N"/>
</dbReference>
<dbReference type="Gene3D" id="1.10.150.130">
    <property type="match status" value="1"/>
</dbReference>
<dbReference type="PANTHER" id="PTHR30349:SF64">
    <property type="entry name" value="PROPHAGE INTEGRASE INTD-RELATED"/>
    <property type="match status" value="1"/>
</dbReference>
<feature type="domain" description="Core-binding (CB)" evidence="7">
    <location>
        <begin position="86"/>
        <end position="171"/>
    </location>
</feature>
<evidence type="ECO:0000259" key="7">
    <source>
        <dbReference type="PROSITE" id="PS51900"/>
    </source>
</evidence>
<keyword evidence="3 5" id="KW-0238">DNA-binding</keyword>
<evidence type="ECO:0000259" key="6">
    <source>
        <dbReference type="PROSITE" id="PS51898"/>
    </source>
</evidence>
<dbReference type="Gene3D" id="1.10.443.10">
    <property type="entry name" value="Intergrase catalytic core"/>
    <property type="match status" value="1"/>
</dbReference>
<feature type="domain" description="Tyr recombinase" evidence="6">
    <location>
        <begin position="194"/>
        <end position="376"/>
    </location>
</feature>
<dbReference type="PANTHER" id="PTHR30349">
    <property type="entry name" value="PHAGE INTEGRASE-RELATED"/>
    <property type="match status" value="1"/>
</dbReference>
<dbReference type="PROSITE" id="PS51900">
    <property type="entry name" value="CB"/>
    <property type="match status" value="1"/>
</dbReference>
<dbReference type="Pfam" id="PF14659">
    <property type="entry name" value="Phage_int_SAM_3"/>
    <property type="match status" value="1"/>
</dbReference>
<evidence type="ECO:0000256" key="4">
    <source>
        <dbReference type="ARBA" id="ARBA00023172"/>
    </source>
</evidence>
<keyword evidence="9" id="KW-1185">Reference proteome</keyword>
<evidence type="ECO:0000256" key="1">
    <source>
        <dbReference type="ARBA" id="ARBA00008857"/>
    </source>
</evidence>
<dbReference type="InterPro" id="IPR013762">
    <property type="entry name" value="Integrase-like_cat_sf"/>
</dbReference>
<dbReference type="Proteomes" id="UP000222056">
    <property type="component" value="Unassembled WGS sequence"/>
</dbReference>
<evidence type="ECO:0000313" key="8">
    <source>
        <dbReference type="EMBL" id="SEH10429.1"/>
    </source>
</evidence>
<proteinExistence type="inferred from homology"/>
<dbReference type="InterPro" id="IPR002104">
    <property type="entry name" value="Integrase_catalytic"/>
</dbReference>
<dbReference type="InterPro" id="IPR044068">
    <property type="entry name" value="CB"/>
</dbReference>
<dbReference type="InterPro" id="IPR050090">
    <property type="entry name" value="Tyrosine_recombinase_XerCD"/>
</dbReference>
<organism evidence="8 9">
    <name type="scientific">Thermoleophilum album</name>
    <dbReference type="NCBI Taxonomy" id="29539"/>
    <lineage>
        <taxon>Bacteria</taxon>
        <taxon>Bacillati</taxon>
        <taxon>Actinomycetota</taxon>
        <taxon>Thermoleophilia</taxon>
        <taxon>Thermoleophilales</taxon>
        <taxon>Thermoleophilaceae</taxon>
        <taxon>Thermoleophilum</taxon>
    </lineage>
</organism>
<gene>
    <name evidence="8" type="ORF">SAMN02745716_0281</name>
</gene>
<protein>
    <submittedName>
        <fullName evidence="8">Site-specific recombinase XerD</fullName>
    </submittedName>
</protein>
<dbReference type="SUPFAM" id="SSF56349">
    <property type="entry name" value="DNA breaking-rejoining enzymes"/>
    <property type="match status" value="1"/>
</dbReference>
<dbReference type="RefSeq" id="WP_093115545.1">
    <property type="nucleotide sequence ID" value="NZ_FNWJ01000001.1"/>
</dbReference>
<evidence type="ECO:0000256" key="3">
    <source>
        <dbReference type="ARBA" id="ARBA00023125"/>
    </source>
</evidence>
<dbReference type="InterPro" id="IPR004107">
    <property type="entry name" value="Integrase_SAM-like_N"/>
</dbReference>
<dbReference type="STRING" id="29539.SAMN02745716_0281"/>
<name>A0A1H6FHW7_THEAL</name>
<dbReference type="PROSITE" id="PS51898">
    <property type="entry name" value="TYR_RECOMBINASE"/>
    <property type="match status" value="1"/>
</dbReference>
<evidence type="ECO:0000256" key="5">
    <source>
        <dbReference type="PROSITE-ProRule" id="PRU01248"/>
    </source>
</evidence>
<dbReference type="Pfam" id="PF00589">
    <property type="entry name" value="Phage_integrase"/>
    <property type="match status" value="1"/>
</dbReference>
<dbReference type="GO" id="GO:0006310">
    <property type="term" value="P:DNA recombination"/>
    <property type="evidence" value="ECO:0007669"/>
    <property type="project" value="UniProtKB-KW"/>
</dbReference>
<keyword evidence="2" id="KW-0229">DNA integration</keyword>
<dbReference type="InterPro" id="IPR011010">
    <property type="entry name" value="DNA_brk_join_enz"/>
</dbReference>
<dbReference type="EMBL" id="FNWJ01000001">
    <property type="protein sequence ID" value="SEH10429.1"/>
    <property type="molecule type" value="Genomic_DNA"/>
</dbReference>
<dbReference type="AlphaFoldDB" id="A0A1H6FHW7"/>
<comment type="similarity">
    <text evidence="1">Belongs to the 'phage' integrase family.</text>
</comment>
<reference evidence="9" key="1">
    <citation type="submission" date="2016-10" db="EMBL/GenBank/DDBJ databases">
        <authorList>
            <person name="Varghese N."/>
            <person name="Submissions S."/>
        </authorList>
    </citation>
    <scope>NUCLEOTIDE SEQUENCE [LARGE SCALE GENOMIC DNA]</scope>
    <source>
        <strain evidence="9">ATCC 35263</strain>
    </source>
</reference>
<evidence type="ECO:0000256" key="2">
    <source>
        <dbReference type="ARBA" id="ARBA00022908"/>
    </source>
</evidence>
<dbReference type="CDD" id="cd01189">
    <property type="entry name" value="INT_ICEBs1_C_like"/>
    <property type="match status" value="1"/>
</dbReference>
<evidence type="ECO:0000313" key="9">
    <source>
        <dbReference type="Proteomes" id="UP000222056"/>
    </source>
</evidence>
<keyword evidence="4" id="KW-0233">DNA recombination</keyword>
<dbReference type="GO" id="GO:0003677">
    <property type="term" value="F:DNA binding"/>
    <property type="evidence" value="ECO:0007669"/>
    <property type="project" value="UniProtKB-UniRule"/>
</dbReference>
<dbReference type="OrthoDB" id="4326943at2"/>
<sequence length="393" mass="44352">MPTLDPTFARSVSGHVKLRRGKRRSTWYAKWRDAQGAQFERRLGLDWDQKGPPPPGYLREKDAKAALGLILADARRGAVEQVRTGVTFQLAAEEWLAWGIRDRDWKPSTLSDNRSVVNAHLLPSFGPKRIERITASDIEQWRDELVDERGVSRRTANKCLVVLGAILERATKTHGLVKNPAREVAKLRERYDPNQYDFFSPDEVQALADAAASPQDRAVFLTAAFTGLRMGELIALRWGDVDFDTEALHVYGSYSLGTLTAPKSGLTRTVPMAEQVRDELDGQRRRVPHDRADLVFPGERGEYLDGSALRRRYKKALERAELRPLRFHDLRHTFGSIAINQATIVQVQAWMGHADIDTTMKYMHHRSRAGDARLLSAAFRAKKRKAAKKAAPA</sequence>
<dbReference type="GO" id="GO:0015074">
    <property type="term" value="P:DNA integration"/>
    <property type="evidence" value="ECO:0007669"/>
    <property type="project" value="UniProtKB-KW"/>
</dbReference>